<feature type="domain" description="Peptidase M24 C-terminal" evidence="6">
    <location>
        <begin position="536"/>
        <end position="596"/>
    </location>
</feature>
<dbReference type="CDD" id="cd01085">
    <property type="entry name" value="APP"/>
    <property type="match status" value="1"/>
</dbReference>
<protein>
    <submittedName>
        <fullName evidence="7">Peptidase, M24 family protein</fullName>
    </submittedName>
</protein>
<sequence>MIPERLTALREEMKRRSIDIYVVPTADFHESEYVGEHFKARKFITGFTGSAGTAVITLKEAGLWTDGRYFVQAEKQLEGSTVTLYRMAEEGVPAVEEFVKDKLPQGGCIGFDGRTVNGAWGEKFVAIAEEKKGSLFVGEDLINLIWTDRPELSKAPLFILEEKYSGKSTAEKIKDVRAKMAEEGADVHILTSLCDIAWLLNIRGGDIQSVPVVLSYLVLTRDQCIWFLQEEVVDDTIRAYLKENHIETRPYDDIYTYVPTIPESAVVLMNKSSVNYRICSELNKNIQVINKPNPTELMKAVKNPVEVDNTRLAHVKDGVAVTKFMYWLKTNIGKIPMTEISASDYLEARRREQENFIDLSFTTISAYGANAAMMHYSATPESNTELKPEGFLLVDSGGHYYEGTTDITRTFVLGPISDEMKQHFTAVCRSNMKLANAKFLYGACGLNLDILARGPLWDMGIDYKCGTGHGVGYILNVHEGPNGFRWKIVPERHDSGVLEEGMITTDEPGVYLEGKYGIRTENELVCRKAEKNEYGQFMEFENITYAPIDLDGIDPEQMSPREKQMLNDYHKKVYEVLSPYMTEEENEWLKKYTRAI</sequence>
<evidence type="ECO:0000256" key="2">
    <source>
        <dbReference type="ARBA" id="ARBA00022723"/>
    </source>
</evidence>
<keyword evidence="8" id="KW-1185">Reference proteome</keyword>
<dbReference type="AlphaFoldDB" id="A0A0M6WPG3"/>
<dbReference type="InterPro" id="IPR032416">
    <property type="entry name" value="Peptidase_M24_C"/>
</dbReference>
<proteinExistence type="inferred from homology"/>
<accession>A0A0M6WPG3</accession>
<dbReference type="GO" id="GO:0070006">
    <property type="term" value="F:metalloaminopeptidase activity"/>
    <property type="evidence" value="ECO:0007669"/>
    <property type="project" value="InterPro"/>
</dbReference>
<dbReference type="FunFam" id="3.40.350.10:FF:000003">
    <property type="entry name" value="Xaa-pro aminopeptidase P"/>
    <property type="match status" value="1"/>
</dbReference>
<dbReference type="STRING" id="360807.ERS852392_02018"/>
<dbReference type="Gene3D" id="3.90.230.10">
    <property type="entry name" value="Creatinase/methionine aminopeptidase superfamily"/>
    <property type="match status" value="1"/>
</dbReference>
<dbReference type="Pfam" id="PF00557">
    <property type="entry name" value="Peptidase_M24"/>
    <property type="match status" value="1"/>
</dbReference>
<gene>
    <name evidence="7" type="ORF">RIL183_21611</name>
</gene>
<dbReference type="InterPro" id="IPR000587">
    <property type="entry name" value="Creatinase_N"/>
</dbReference>
<dbReference type="InterPro" id="IPR000994">
    <property type="entry name" value="Pept_M24"/>
</dbReference>
<dbReference type="PANTHER" id="PTHR43763:SF6">
    <property type="entry name" value="XAA-PRO AMINOPEPTIDASE 1"/>
    <property type="match status" value="1"/>
</dbReference>
<dbReference type="OrthoDB" id="9806388at2"/>
<dbReference type="SUPFAM" id="SSF55920">
    <property type="entry name" value="Creatinase/aminopeptidase"/>
    <property type="match status" value="1"/>
</dbReference>
<evidence type="ECO:0000259" key="4">
    <source>
        <dbReference type="Pfam" id="PF00557"/>
    </source>
</evidence>
<evidence type="ECO:0000259" key="5">
    <source>
        <dbReference type="Pfam" id="PF01321"/>
    </source>
</evidence>
<dbReference type="GO" id="GO:0005737">
    <property type="term" value="C:cytoplasm"/>
    <property type="evidence" value="ECO:0007669"/>
    <property type="project" value="UniProtKB-ARBA"/>
</dbReference>
<dbReference type="InterPro" id="IPR050422">
    <property type="entry name" value="X-Pro_aminopeptidase_P"/>
</dbReference>
<keyword evidence="2" id="KW-0479">Metal-binding</keyword>
<dbReference type="FunFam" id="3.90.230.10:FF:000009">
    <property type="entry name" value="xaa-Pro aminopeptidase 2"/>
    <property type="match status" value="1"/>
</dbReference>
<name>A0A0M6WPG3_9FIRM</name>
<evidence type="ECO:0000313" key="8">
    <source>
        <dbReference type="Proteomes" id="UP000049828"/>
    </source>
</evidence>
<evidence type="ECO:0000256" key="3">
    <source>
        <dbReference type="ARBA" id="ARBA00022801"/>
    </source>
</evidence>
<dbReference type="InterPro" id="IPR036005">
    <property type="entry name" value="Creatinase/aminopeptidase-like"/>
</dbReference>
<dbReference type="Proteomes" id="UP000049828">
    <property type="component" value="Unassembled WGS sequence"/>
</dbReference>
<comment type="similarity">
    <text evidence="1">Belongs to the peptidase M24B family.</text>
</comment>
<dbReference type="GO" id="GO:0046872">
    <property type="term" value="F:metal ion binding"/>
    <property type="evidence" value="ECO:0007669"/>
    <property type="project" value="UniProtKB-KW"/>
</dbReference>
<dbReference type="PANTHER" id="PTHR43763">
    <property type="entry name" value="XAA-PRO AMINOPEPTIDASE 1"/>
    <property type="match status" value="1"/>
</dbReference>
<feature type="domain" description="Creatinase N-terminal" evidence="5">
    <location>
        <begin position="5"/>
        <end position="124"/>
    </location>
</feature>
<dbReference type="SUPFAM" id="SSF53092">
    <property type="entry name" value="Creatinase/prolidase N-terminal domain"/>
    <property type="match status" value="2"/>
</dbReference>
<dbReference type="Pfam" id="PF01321">
    <property type="entry name" value="Creatinase_N"/>
    <property type="match status" value="1"/>
</dbReference>
<dbReference type="InterPro" id="IPR033740">
    <property type="entry name" value="Pept_M24B"/>
</dbReference>
<reference evidence="8" key="1">
    <citation type="submission" date="2015-05" db="EMBL/GenBank/DDBJ databases">
        <authorList>
            <consortium name="Pathogen Informatics"/>
        </authorList>
    </citation>
    <scope>NUCLEOTIDE SEQUENCE [LARGE SCALE GENOMIC DNA]</scope>
    <source>
        <strain evidence="8">L1-83</strain>
    </source>
</reference>
<evidence type="ECO:0000256" key="1">
    <source>
        <dbReference type="ARBA" id="ARBA00008766"/>
    </source>
</evidence>
<dbReference type="EMBL" id="CVRS01000070">
    <property type="protein sequence ID" value="CRL38084.1"/>
    <property type="molecule type" value="Genomic_DNA"/>
</dbReference>
<dbReference type="Pfam" id="PF16188">
    <property type="entry name" value="Peptidase_M24_C"/>
    <property type="match status" value="1"/>
</dbReference>
<dbReference type="Gene3D" id="3.40.350.10">
    <property type="entry name" value="Creatinase/prolidase N-terminal domain"/>
    <property type="match status" value="2"/>
</dbReference>
<organism evidence="7 8">
    <name type="scientific">Roseburia inulinivorans</name>
    <dbReference type="NCBI Taxonomy" id="360807"/>
    <lineage>
        <taxon>Bacteria</taxon>
        <taxon>Bacillati</taxon>
        <taxon>Bacillota</taxon>
        <taxon>Clostridia</taxon>
        <taxon>Lachnospirales</taxon>
        <taxon>Lachnospiraceae</taxon>
        <taxon>Roseburia</taxon>
    </lineage>
</organism>
<evidence type="ECO:0000313" key="7">
    <source>
        <dbReference type="EMBL" id="CRL38084.1"/>
    </source>
</evidence>
<dbReference type="InterPro" id="IPR029149">
    <property type="entry name" value="Creatin/AminoP/Spt16_N"/>
</dbReference>
<keyword evidence="3" id="KW-0378">Hydrolase</keyword>
<dbReference type="RefSeq" id="WP_021924014.1">
    <property type="nucleotide sequence ID" value="NZ_CVRS01000070.1"/>
</dbReference>
<evidence type="ECO:0000259" key="6">
    <source>
        <dbReference type="Pfam" id="PF16188"/>
    </source>
</evidence>
<dbReference type="Pfam" id="PF16189">
    <property type="entry name" value="Creatinase_N_2"/>
    <property type="match status" value="1"/>
</dbReference>
<feature type="domain" description="Peptidase M24" evidence="4">
    <location>
        <begin position="310"/>
        <end position="527"/>
    </location>
</feature>